<accession>A0A6J4LFZ9</accession>
<dbReference type="AlphaFoldDB" id="A0A6J4LFZ9"/>
<dbReference type="Gene3D" id="1.20.120.520">
    <property type="entry name" value="nmb1532 protein domain like"/>
    <property type="match status" value="1"/>
</dbReference>
<evidence type="ECO:0000259" key="2">
    <source>
        <dbReference type="Pfam" id="PF01814"/>
    </source>
</evidence>
<feature type="domain" description="Hemerythrin-like" evidence="2">
    <location>
        <begin position="17"/>
        <end position="132"/>
    </location>
</feature>
<gene>
    <name evidence="3" type="ORF">AVDCRST_MAG16-1281</name>
</gene>
<dbReference type="PANTHER" id="PTHR35585">
    <property type="entry name" value="HHE DOMAIN PROTEIN (AFU_ORTHOLOGUE AFUA_4G00730)"/>
    <property type="match status" value="1"/>
</dbReference>
<name>A0A6J4LFZ9_9ACTN</name>
<proteinExistence type="predicted"/>
<dbReference type="PANTHER" id="PTHR35585:SF1">
    <property type="entry name" value="HHE DOMAIN PROTEIN (AFU_ORTHOLOGUE AFUA_4G00730)"/>
    <property type="match status" value="1"/>
</dbReference>
<dbReference type="InterPro" id="IPR012312">
    <property type="entry name" value="Hemerythrin-like"/>
</dbReference>
<dbReference type="EMBL" id="CADCUE010000110">
    <property type="protein sequence ID" value="CAA9330605.1"/>
    <property type="molecule type" value="Genomic_DNA"/>
</dbReference>
<evidence type="ECO:0000256" key="1">
    <source>
        <dbReference type="SAM" id="MobiDB-lite"/>
    </source>
</evidence>
<feature type="region of interest" description="Disordered" evidence="1">
    <location>
        <begin position="157"/>
        <end position="178"/>
    </location>
</feature>
<organism evidence="3">
    <name type="scientific">uncultured Frankineae bacterium</name>
    <dbReference type="NCBI Taxonomy" id="437475"/>
    <lineage>
        <taxon>Bacteria</taxon>
        <taxon>Bacillati</taxon>
        <taxon>Actinomycetota</taxon>
        <taxon>Actinomycetes</taxon>
        <taxon>Frankiales</taxon>
        <taxon>environmental samples</taxon>
    </lineage>
</organism>
<reference evidence="3" key="1">
    <citation type="submission" date="2020-02" db="EMBL/GenBank/DDBJ databases">
        <authorList>
            <person name="Meier V. D."/>
        </authorList>
    </citation>
    <scope>NUCLEOTIDE SEQUENCE</scope>
    <source>
        <strain evidence="3">AVDCRST_MAG16</strain>
    </source>
</reference>
<sequence length="178" mass="20260">MARARAGQEAAVADFDITALILSEHEAFRRAFTEIEQLTDPGELGSRWRELADQLEVHAAGEEQIFYPELLQDVDDSEDDTEHAVKDHNEIRDTTSAVDQHEVGSDAWWEAFRTCREATVDHLGEEENDVLPPFAEQVSAERRDELGLRWLEFHEHHEDAEGLSGQPVDPQAYVEEHS</sequence>
<dbReference type="Pfam" id="PF01814">
    <property type="entry name" value="Hemerythrin"/>
    <property type="match status" value="1"/>
</dbReference>
<evidence type="ECO:0000313" key="3">
    <source>
        <dbReference type="EMBL" id="CAA9330605.1"/>
    </source>
</evidence>
<protein>
    <recommendedName>
        <fullName evidence="2">Hemerythrin-like domain-containing protein</fullName>
    </recommendedName>
</protein>